<organism evidence="1 2">
    <name type="scientific">Pleurotus eryngii</name>
    <name type="common">Boletus of the steppes</name>
    <dbReference type="NCBI Taxonomy" id="5323"/>
    <lineage>
        <taxon>Eukaryota</taxon>
        <taxon>Fungi</taxon>
        <taxon>Dikarya</taxon>
        <taxon>Basidiomycota</taxon>
        <taxon>Agaricomycotina</taxon>
        <taxon>Agaricomycetes</taxon>
        <taxon>Agaricomycetidae</taxon>
        <taxon>Agaricales</taxon>
        <taxon>Pleurotineae</taxon>
        <taxon>Pleurotaceae</taxon>
        <taxon>Pleurotus</taxon>
    </lineage>
</organism>
<dbReference type="Proteomes" id="UP000807025">
    <property type="component" value="Unassembled WGS sequence"/>
</dbReference>
<keyword evidence="2" id="KW-1185">Reference proteome</keyword>
<comment type="caution">
    <text evidence="1">The sequence shown here is derived from an EMBL/GenBank/DDBJ whole genome shotgun (WGS) entry which is preliminary data.</text>
</comment>
<evidence type="ECO:0000313" key="1">
    <source>
        <dbReference type="EMBL" id="KAF9494885.1"/>
    </source>
</evidence>
<reference evidence="1" key="1">
    <citation type="submission" date="2020-11" db="EMBL/GenBank/DDBJ databases">
        <authorList>
            <consortium name="DOE Joint Genome Institute"/>
            <person name="Ahrendt S."/>
            <person name="Riley R."/>
            <person name="Andreopoulos W."/>
            <person name="Labutti K."/>
            <person name="Pangilinan J."/>
            <person name="Ruiz-Duenas F.J."/>
            <person name="Barrasa J.M."/>
            <person name="Sanchez-Garcia M."/>
            <person name="Camarero S."/>
            <person name="Miyauchi S."/>
            <person name="Serrano A."/>
            <person name="Linde D."/>
            <person name="Babiker R."/>
            <person name="Drula E."/>
            <person name="Ayuso-Fernandez I."/>
            <person name="Pacheco R."/>
            <person name="Padilla G."/>
            <person name="Ferreira P."/>
            <person name="Barriuso J."/>
            <person name="Kellner H."/>
            <person name="Castanera R."/>
            <person name="Alfaro M."/>
            <person name="Ramirez L."/>
            <person name="Pisabarro A.G."/>
            <person name="Kuo A."/>
            <person name="Tritt A."/>
            <person name="Lipzen A."/>
            <person name="He G."/>
            <person name="Yan M."/>
            <person name="Ng V."/>
            <person name="Cullen D."/>
            <person name="Martin F."/>
            <person name="Rosso M.-N."/>
            <person name="Henrissat B."/>
            <person name="Hibbett D."/>
            <person name="Martinez A.T."/>
            <person name="Grigoriev I.V."/>
        </authorList>
    </citation>
    <scope>NUCLEOTIDE SEQUENCE</scope>
    <source>
        <strain evidence="1">ATCC 90797</strain>
    </source>
</reference>
<dbReference type="EMBL" id="MU154567">
    <property type="protein sequence ID" value="KAF9494885.1"/>
    <property type="molecule type" value="Genomic_DNA"/>
</dbReference>
<dbReference type="AlphaFoldDB" id="A0A9P5ZVY4"/>
<proteinExistence type="predicted"/>
<sequence>MTKSPVSKQGCAGKLQQLAIFGQRRRRRRFERNSALGPGGCRGLDTYMYRTNKSTCIIRVRYLLCLYLSFAAFHKDDRPAHDELEGKEISMVLDGTRTWLAQFWGCEPFHLD</sequence>
<name>A0A9P5ZVY4_PLEER</name>
<protein>
    <submittedName>
        <fullName evidence="1">Uncharacterized protein</fullName>
    </submittedName>
</protein>
<accession>A0A9P5ZVY4</accession>
<gene>
    <name evidence="1" type="ORF">BDN71DRAFT_921062</name>
</gene>
<evidence type="ECO:0000313" key="2">
    <source>
        <dbReference type="Proteomes" id="UP000807025"/>
    </source>
</evidence>